<dbReference type="EMBL" id="JAMYQB010000011">
    <property type="protein sequence ID" value="MER9405332.1"/>
    <property type="molecule type" value="Genomic_DNA"/>
</dbReference>
<dbReference type="InterPro" id="IPR041168">
    <property type="entry name" value="LodA_N"/>
</dbReference>
<proteinExistence type="predicted"/>
<sequence length="484" mass="52705">MPYRIYPAIGIARLGNDLDRFYVGPERPGHRGVEIDAAGVETAVTEYKVDADQVKRQAARFRLFELPPDGGAPQPAQLAAGSTVEWTVHLANRKAAVQRPDGPPSQPLRPQLIANASQLLVDPGSRSITGASALAVRFNTGEYKGRRVPLGELRTDKDQNLLVCGGFGFSSSPTNAPLPSFYTNPGWHDDTSDGFVKAKIRRADGSFDEDVEGAWVIVGPPDYAPEVQGVVTLYDILADVGHANFGVPAPAQISFTNHIFPMLLRTRRLQWVNSDPNWSEVSEDWAALGNNTAAAAALRSENADHVRDIEGLLQRYRLTSLQNQALDQWVLGNFASDWVGLPQVPAGLMADGLTRAALDGTIGRGFYPGIEGGILLTDPTIYRAPFDYRIDQAQLAPGDLTAHMALPWQADFFDCRGNWWPSQRPDTVRISASSPATLQWARGVTSHLDMVHNFSKLGFVTAQVDPAGNTVFVETQRSAPNLFA</sequence>
<protein>
    <submittedName>
        <fullName evidence="3">LodA/GoxA family CTQ-dependent oxidase</fullName>
    </submittedName>
</protein>
<evidence type="ECO:0000259" key="2">
    <source>
        <dbReference type="Pfam" id="PF18417"/>
    </source>
</evidence>
<comment type="caution">
    <text evidence="3">The sequence shown here is derived from an EMBL/GenBank/DDBJ whole genome shotgun (WGS) entry which is preliminary data.</text>
</comment>
<evidence type="ECO:0000313" key="4">
    <source>
        <dbReference type="Proteomes" id="UP001433071"/>
    </source>
</evidence>
<feature type="domain" description="L-lysine epsilon oxidase C-terminal" evidence="2">
    <location>
        <begin position="315"/>
        <end position="427"/>
    </location>
</feature>
<dbReference type="InterPro" id="IPR041173">
    <property type="entry name" value="LodA_C"/>
</dbReference>
<dbReference type="Proteomes" id="UP001433071">
    <property type="component" value="Unassembled WGS sequence"/>
</dbReference>
<evidence type="ECO:0000313" key="3">
    <source>
        <dbReference type="EMBL" id="MER9405332.1"/>
    </source>
</evidence>
<organism evidence="3 4">
    <name type="scientific">Mesorhizobium caraganae</name>
    <dbReference type="NCBI Taxonomy" id="483206"/>
    <lineage>
        <taxon>Bacteria</taxon>
        <taxon>Pseudomonadati</taxon>
        <taxon>Pseudomonadota</taxon>
        <taxon>Alphaproteobacteria</taxon>
        <taxon>Hyphomicrobiales</taxon>
        <taxon>Phyllobacteriaceae</taxon>
        <taxon>Mesorhizobium</taxon>
    </lineage>
</organism>
<name>A0ABV1Z021_9HYPH</name>
<accession>A0ABV1Z021</accession>
<dbReference type="Pfam" id="PF18417">
    <property type="entry name" value="LodA_C"/>
    <property type="match status" value="1"/>
</dbReference>
<feature type="domain" description="L-Lysine epsilon oxidase N-terminal" evidence="1">
    <location>
        <begin position="6"/>
        <end position="218"/>
    </location>
</feature>
<keyword evidence="4" id="KW-1185">Reference proteome</keyword>
<dbReference type="RefSeq" id="WP_352558498.1">
    <property type="nucleotide sequence ID" value="NZ_JAMYQB010000011.1"/>
</dbReference>
<dbReference type="Pfam" id="PF17990">
    <property type="entry name" value="LodA_N"/>
    <property type="match status" value="1"/>
</dbReference>
<gene>
    <name evidence="3" type="ORF">NKI36_14920</name>
</gene>
<reference evidence="3 4" key="1">
    <citation type="journal article" date="2024" name="Proc. Natl. Acad. Sci. U.S.A.">
        <title>The evolutionary genomics of adaptation to stress in wild rhizobium bacteria.</title>
        <authorList>
            <person name="Kehlet-Delgado H."/>
            <person name="Montoya A.P."/>
            <person name="Jensen K.T."/>
            <person name="Wendlandt C.E."/>
            <person name="Dexheimer C."/>
            <person name="Roberts M."/>
            <person name="Torres Martinez L."/>
            <person name="Friesen M.L."/>
            <person name="Griffitts J.S."/>
            <person name="Porter S.S."/>
        </authorList>
    </citation>
    <scope>NUCLEOTIDE SEQUENCE [LARGE SCALE GENOMIC DNA]</scope>
    <source>
        <strain evidence="3 4">M0641</strain>
    </source>
</reference>
<evidence type="ECO:0000259" key="1">
    <source>
        <dbReference type="Pfam" id="PF17990"/>
    </source>
</evidence>